<comment type="subcellular location">
    <subcellularLocation>
        <location evidence="1 7">Cell membrane</location>
        <topology evidence="1 7">Multi-pass membrane protein</topology>
    </subcellularLocation>
</comment>
<evidence type="ECO:0000256" key="3">
    <source>
        <dbReference type="ARBA" id="ARBA00022475"/>
    </source>
</evidence>
<evidence type="ECO:0000313" key="10">
    <source>
        <dbReference type="Proteomes" id="UP000237684"/>
    </source>
</evidence>
<feature type="transmembrane region" description="Helical" evidence="7">
    <location>
        <begin position="404"/>
        <end position="423"/>
    </location>
</feature>
<evidence type="ECO:0000256" key="1">
    <source>
        <dbReference type="ARBA" id="ARBA00004651"/>
    </source>
</evidence>
<keyword evidence="3" id="KW-1003">Cell membrane</keyword>
<feature type="transmembrane region" description="Helical" evidence="7">
    <location>
        <begin position="56"/>
        <end position="74"/>
    </location>
</feature>
<feature type="transmembrane region" description="Helical" evidence="7">
    <location>
        <begin position="238"/>
        <end position="257"/>
    </location>
</feature>
<keyword evidence="2 7" id="KW-0813">Transport</keyword>
<protein>
    <submittedName>
        <fullName evidence="9">Multiple sugar transport system permease protein</fullName>
    </submittedName>
</protein>
<feature type="transmembrane region" description="Helical" evidence="7">
    <location>
        <begin position="345"/>
        <end position="370"/>
    </location>
</feature>
<accession>A0A2S8SRR9</accession>
<dbReference type="GO" id="GO:0055085">
    <property type="term" value="P:transmembrane transport"/>
    <property type="evidence" value="ECO:0007669"/>
    <property type="project" value="InterPro"/>
</dbReference>
<dbReference type="Proteomes" id="UP000237684">
    <property type="component" value="Unassembled WGS sequence"/>
</dbReference>
<dbReference type="FunCoup" id="A0A2S8SRR9">
    <property type="interactions" value="40"/>
</dbReference>
<feature type="transmembrane region" description="Helical" evidence="7">
    <location>
        <begin position="6"/>
        <end position="26"/>
    </location>
</feature>
<dbReference type="Gene3D" id="1.10.3720.10">
    <property type="entry name" value="MetI-like"/>
    <property type="match status" value="1"/>
</dbReference>
<keyword evidence="5 7" id="KW-1133">Transmembrane helix</keyword>
<name>A0A2S8SRR9_9BACT</name>
<dbReference type="InterPro" id="IPR000515">
    <property type="entry name" value="MetI-like"/>
</dbReference>
<evidence type="ECO:0000256" key="5">
    <source>
        <dbReference type="ARBA" id="ARBA00022989"/>
    </source>
</evidence>
<evidence type="ECO:0000259" key="8">
    <source>
        <dbReference type="PROSITE" id="PS50928"/>
    </source>
</evidence>
<feature type="transmembrane region" description="Helical" evidence="7">
    <location>
        <begin position="269"/>
        <end position="293"/>
    </location>
</feature>
<comment type="caution">
    <text evidence="9">The sequence shown here is derived from an EMBL/GenBank/DDBJ whole genome shotgun (WGS) entry which is preliminary data.</text>
</comment>
<sequence>MNSIFWIIAIILGLCAAVTLVSAAVASVRAAKFPMLLVSLGLMLILGAVALYTRSSLAICAASVLTGLAAFRIVGSASRNRADASRITKLSGAHLALLAGSFIFLVPFAWFISSSLKPDDEQAVFPPVWIPTQQITSEAVKTHDGEPAGLSWYLKDSPQAKQVAEVADLPSGEIMVKALASNQDDARSVAATGPEFQVKHEELTKIRHVAPRWKNYSEALAFLPAETHYGLTFLGNTLYLTLMSVIGTIFSSSLVAYSFARLKWPGRNLLFVVLLATMMIPGAVTMMPQFLIFRSLGWIDTLKPLWVPAFFGSAFNIFLLRQFFMSIPTELEDAAKIDGCGPFGIYWRIMLPQVKPALAAIGILGVMGAWNNFQGPLIYLSSPEKMTLAYALQLYQQQHGGEPGLLMAASTLVVLPIIVLFFFTQRYFIEGVSLSGLGGR</sequence>
<feature type="transmembrane region" description="Helical" evidence="7">
    <location>
        <begin position="305"/>
        <end position="324"/>
    </location>
</feature>
<feature type="transmembrane region" description="Helical" evidence="7">
    <location>
        <begin position="33"/>
        <end position="50"/>
    </location>
</feature>
<keyword evidence="10" id="KW-1185">Reference proteome</keyword>
<dbReference type="InParanoid" id="A0A2S8SRR9"/>
<evidence type="ECO:0000313" key="9">
    <source>
        <dbReference type="EMBL" id="PQV63512.1"/>
    </source>
</evidence>
<dbReference type="InterPro" id="IPR035906">
    <property type="entry name" value="MetI-like_sf"/>
</dbReference>
<evidence type="ECO:0000256" key="2">
    <source>
        <dbReference type="ARBA" id="ARBA00022448"/>
    </source>
</evidence>
<dbReference type="AlphaFoldDB" id="A0A2S8SRR9"/>
<evidence type="ECO:0000256" key="4">
    <source>
        <dbReference type="ARBA" id="ARBA00022692"/>
    </source>
</evidence>
<dbReference type="PANTHER" id="PTHR43744:SF12">
    <property type="entry name" value="ABC TRANSPORTER PERMEASE PROTEIN MG189-RELATED"/>
    <property type="match status" value="1"/>
</dbReference>
<dbReference type="RefSeq" id="WP_106380394.1">
    <property type="nucleotide sequence ID" value="NZ_NIGF01000011.1"/>
</dbReference>
<reference evidence="9 10" key="1">
    <citation type="journal article" date="2018" name="Syst. Appl. Microbiol.">
        <title>Abditibacterium utsteinense sp. nov., the first cultivated member of candidate phylum FBP, isolated from ice-free Antarctic soil samples.</title>
        <authorList>
            <person name="Tahon G."/>
            <person name="Tytgat B."/>
            <person name="Lebbe L."/>
            <person name="Carlier A."/>
            <person name="Willems A."/>
        </authorList>
    </citation>
    <scope>NUCLEOTIDE SEQUENCE [LARGE SCALE GENOMIC DNA]</scope>
    <source>
        <strain evidence="9 10">LMG 29911</strain>
    </source>
</reference>
<keyword evidence="9" id="KW-0762">Sugar transport</keyword>
<keyword evidence="4 7" id="KW-0812">Transmembrane</keyword>
<feature type="domain" description="ABC transmembrane type-1" evidence="8">
    <location>
        <begin position="234"/>
        <end position="424"/>
    </location>
</feature>
<organism evidence="9 10">
    <name type="scientific">Abditibacterium utsteinense</name>
    <dbReference type="NCBI Taxonomy" id="1960156"/>
    <lineage>
        <taxon>Bacteria</taxon>
        <taxon>Pseudomonadati</taxon>
        <taxon>Abditibacteriota</taxon>
        <taxon>Abditibacteriia</taxon>
        <taxon>Abditibacteriales</taxon>
        <taxon>Abditibacteriaceae</taxon>
        <taxon>Abditibacterium</taxon>
    </lineage>
</organism>
<dbReference type="PROSITE" id="PS50928">
    <property type="entry name" value="ABC_TM1"/>
    <property type="match status" value="1"/>
</dbReference>
<evidence type="ECO:0000256" key="7">
    <source>
        <dbReference type="RuleBase" id="RU363032"/>
    </source>
</evidence>
<feature type="transmembrane region" description="Helical" evidence="7">
    <location>
        <begin position="95"/>
        <end position="112"/>
    </location>
</feature>
<dbReference type="PANTHER" id="PTHR43744">
    <property type="entry name" value="ABC TRANSPORTER PERMEASE PROTEIN MG189-RELATED-RELATED"/>
    <property type="match status" value="1"/>
</dbReference>
<comment type="similarity">
    <text evidence="7">Belongs to the binding-protein-dependent transport system permease family.</text>
</comment>
<evidence type="ECO:0000256" key="6">
    <source>
        <dbReference type="ARBA" id="ARBA00023136"/>
    </source>
</evidence>
<dbReference type="EMBL" id="NIGF01000011">
    <property type="protein sequence ID" value="PQV63512.1"/>
    <property type="molecule type" value="Genomic_DNA"/>
</dbReference>
<dbReference type="OrthoDB" id="9771544at2"/>
<dbReference type="GO" id="GO:0005886">
    <property type="term" value="C:plasma membrane"/>
    <property type="evidence" value="ECO:0007669"/>
    <property type="project" value="UniProtKB-SubCell"/>
</dbReference>
<dbReference type="SUPFAM" id="SSF161098">
    <property type="entry name" value="MetI-like"/>
    <property type="match status" value="1"/>
</dbReference>
<gene>
    <name evidence="9" type="ORF">B1R32_11173</name>
</gene>
<dbReference type="Pfam" id="PF00528">
    <property type="entry name" value="BPD_transp_1"/>
    <property type="match status" value="1"/>
</dbReference>
<keyword evidence="6 7" id="KW-0472">Membrane</keyword>
<proteinExistence type="inferred from homology"/>
<dbReference type="CDD" id="cd06261">
    <property type="entry name" value="TM_PBP2"/>
    <property type="match status" value="1"/>
</dbReference>